<feature type="transmembrane region" description="Helical" evidence="1">
    <location>
        <begin position="9"/>
        <end position="29"/>
    </location>
</feature>
<sequence>MIRPEARALLARWGETGFALAVLVAGLWLGLRGGWILLPLGIALALLGAGLALIALRRLRFATAIQDQPGLVEVDEQQLAYLGPTGGGYVSLDDLIELRLLSRGGQRFWRLKQADGQALLVPVAANGADRLFDAFAALPGLDAAGLIAALHPPPGGPGLAPREELGPILWRRRDRAAVKPALT</sequence>
<name>A0ABU8BXZ7_9RHOB</name>
<protein>
    <submittedName>
        <fullName evidence="2">Uncharacterized protein</fullName>
    </submittedName>
</protein>
<comment type="caution">
    <text evidence="2">The sequence shown here is derived from an EMBL/GenBank/DDBJ whole genome shotgun (WGS) entry which is preliminary data.</text>
</comment>
<organism evidence="2 3">
    <name type="scientific">Gemmobacter denitrificans</name>
    <dbReference type="NCBI Taxonomy" id="3123040"/>
    <lineage>
        <taxon>Bacteria</taxon>
        <taxon>Pseudomonadati</taxon>
        <taxon>Pseudomonadota</taxon>
        <taxon>Alphaproteobacteria</taxon>
        <taxon>Rhodobacterales</taxon>
        <taxon>Paracoccaceae</taxon>
        <taxon>Gemmobacter</taxon>
    </lineage>
</organism>
<keyword evidence="1" id="KW-1133">Transmembrane helix</keyword>
<keyword evidence="1" id="KW-0472">Membrane</keyword>
<dbReference type="RefSeq" id="WP_335423884.1">
    <property type="nucleotide sequence ID" value="NZ_JBALHR010000008.1"/>
</dbReference>
<keyword evidence="1" id="KW-0812">Transmembrane</keyword>
<feature type="transmembrane region" description="Helical" evidence="1">
    <location>
        <begin position="35"/>
        <end position="56"/>
    </location>
</feature>
<dbReference type="EMBL" id="JBALHR010000008">
    <property type="protein sequence ID" value="MEH7829135.1"/>
    <property type="molecule type" value="Genomic_DNA"/>
</dbReference>
<keyword evidence="3" id="KW-1185">Reference proteome</keyword>
<accession>A0ABU8BXZ7</accession>
<gene>
    <name evidence="2" type="ORF">V6590_13340</name>
</gene>
<evidence type="ECO:0000313" key="3">
    <source>
        <dbReference type="Proteomes" id="UP001431963"/>
    </source>
</evidence>
<proteinExistence type="predicted"/>
<evidence type="ECO:0000256" key="1">
    <source>
        <dbReference type="SAM" id="Phobius"/>
    </source>
</evidence>
<dbReference type="Proteomes" id="UP001431963">
    <property type="component" value="Unassembled WGS sequence"/>
</dbReference>
<evidence type="ECO:0000313" key="2">
    <source>
        <dbReference type="EMBL" id="MEH7829135.1"/>
    </source>
</evidence>
<reference evidence="2" key="1">
    <citation type="submission" date="2024-02" db="EMBL/GenBank/DDBJ databases">
        <title>Genome sequences of strain Gemmobacter sp. JM10B15.</title>
        <authorList>
            <person name="Zhang M."/>
        </authorList>
    </citation>
    <scope>NUCLEOTIDE SEQUENCE</scope>
    <source>
        <strain evidence="2">JM10B15</strain>
    </source>
</reference>